<proteinExistence type="inferred from homology"/>
<evidence type="ECO:0000256" key="12">
    <source>
        <dbReference type="SAM" id="Phobius"/>
    </source>
</evidence>
<reference evidence="14 15" key="1">
    <citation type="submission" date="2019-04" db="EMBL/GenBank/DDBJ databases">
        <authorList>
            <person name="Alioto T."/>
            <person name="Alioto T."/>
        </authorList>
    </citation>
    <scope>NUCLEOTIDE SEQUENCE [LARGE SCALE GENOMIC DNA]</scope>
</reference>
<feature type="region of interest" description="Disordered" evidence="11">
    <location>
        <begin position="56"/>
        <end position="147"/>
    </location>
</feature>
<name>A0A5E4BYH2_MARMO</name>
<keyword evidence="3" id="KW-0813">Transport</keyword>
<comment type="subcellular location">
    <subcellularLocation>
        <location evidence="1">Golgi apparatus membrane</location>
        <topology evidence="1">Multi-pass membrane protein</topology>
    </subcellularLocation>
</comment>
<feature type="compositionally biased region" description="Basic and acidic residues" evidence="11">
    <location>
        <begin position="64"/>
        <end position="74"/>
    </location>
</feature>
<keyword evidence="6 12" id="KW-0812">Transmembrane</keyword>
<dbReference type="InterPro" id="IPR037185">
    <property type="entry name" value="EmrE-like"/>
</dbReference>
<dbReference type="GO" id="GO:0015297">
    <property type="term" value="F:antiporter activity"/>
    <property type="evidence" value="ECO:0007669"/>
    <property type="project" value="UniProtKB-KW"/>
</dbReference>
<dbReference type="EMBL" id="CABDUW010000711">
    <property type="protein sequence ID" value="VTJ74030.1"/>
    <property type="molecule type" value="Genomic_DNA"/>
</dbReference>
<keyword evidence="8" id="KW-0333">Golgi apparatus</keyword>
<feature type="compositionally biased region" description="Polar residues" evidence="11">
    <location>
        <begin position="1"/>
        <end position="11"/>
    </location>
</feature>
<dbReference type="PANTHER" id="PTHR10231">
    <property type="entry name" value="NUCLEOTIDE-SUGAR TRANSMEMBRANE TRANSPORTER"/>
    <property type="match status" value="1"/>
</dbReference>
<evidence type="ECO:0000256" key="3">
    <source>
        <dbReference type="ARBA" id="ARBA00022448"/>
    </source>
</evidence>
<organism evidence="14 15">
    <name type="scientific">Marmota monax</name>
    <name type="common">Woodchuck</name>
    <dbReference type="NCBI Taxonomy" id="9995"/>
    <lineage>
        <taxon>Eukaryota</taxon>
        <taxon>Metazoa</taxon>
        <taxon>Chordata</taxon>
        <taxon>Craniata</taxon>
        <taxon>Vertebrata</taxon>
        <taxon>Euteleostomi</taxon>
        <taxon>Mammalia</taxon>
        <taxon>Eutheria</taxon>
        <taxon>Euarchontoglires</taxon>
        <taxon>Glires</taxon>
        <taxon>Rodentia</taxon>
        <taxon>Sciuromorpha</taxon>
        <taxon>Sciuridae</taxon>
        <taxon>Xerinae</taxon>
        <taxon>Marmotini</taxon>
        <taxon>Marmota</taxon>
    </lineage>
</organism>
<keyword evidence="15" id="KW-1185">Reference proteome</keyword>
<evidence type="ECO:0000256" key="7">
    <source>
        <dbReference type="ARBA" id="ARBA00022989"/>
    </source>
</evidence>
<feature type="transmembrane region" description="Helical" evidence="12">
    <location>
        <begin position="159"/>
        <end position="178"/>
    </location>
</feature>
<dbReference type="FunFam" id="1.10.3730.20:FF:000037">
    <property type="entry name" value="Nucleotide Sugar TransPorter family"/>
    <property type="match status" value="1"/>
</dbReference>
<reference evidence="13" key="2">
    <citation type="submission" date="2020-08" db="EMBL/GenBank/DDBJ databases">
        <authorList>
            <person name="Shumante A."/>
            <person name="Zimin A.V."/>
            <person name="Puiu D."/>
            <person name="Salzberg S.L."/>
        </authorList>
    </citation>
    <scope>NUCLEOTIDE SEQUENCE</scope>
    <source>
        <strain evidence="13">WC2-LM</strain>
        <tissue evidence="13">Liver</tissue>
    </source>
</reference>
<evidence type="ECO:0000256" key="5">
    <source>
        <dbReference type="ARBA" id="ARBA00022597"/>
    </source>
</evidence>
<dbReference type="Pfam" id="PF04142">
    <property type="entry name" value="Nuc_sug_transp"/>
    <property type="match status" value="1"/>
</dbReference>
<keyword evidence="4" id="KW-0050">Antiport</keyword>
<dbReference type="Proteomes" id="UP000662637">
    <property type="component" value="Unassembled WGS sequence"/>
</dbReference>
<sequence>MAGTRSNSGTKSMPLEKRTPSDLSNWRDSVSIHKVQVEFLNQSLLQRSPGTISLGAKLTSAELEPPKPSRERRLPGPRRKPEHLEDGTAGTRKRLGCTEVAPTKAVGAGGAAGQQSRRTPRARRPWAPGVAEPQAPVRAAGRAAREANEDKTMSANLKYLSLGILVFQTTSLVLTMRYSRTLKEEGPRYLSSTAVVVAELLKIMACLLLVYKDSKCSLRALNRVLHDEILNKPMETLKLAIPSGIYTLQNNLLYVALSNLDAATYQVTYQLKILTTALFSVSMLSKKLGVYQWLSLIILMTGVAFVQGYNRLTWIVVVLQALGGLVIAAVIKYADNILKGFATSLSIILSTLISYFWLQDFVPTSVFFLGAILVIAATFLYGYDPKPAGNPIKA</sequence>
<dbReference type="Proteomes" id="UP000335636">
    <property type="component" value="Unassembled WGS sequence"/>
</dbReference>
<feature type="transmembrane region" description="Helical" evidence="12">
    <location>
        <begin position="190"/>
        <end position="211"/>
    </location>
</feature>
<comment type="similarity">
    <text evidence="2">Belongs to the nucleotide-sugar transporter family. SLC35A subfamily.</text>
</comment>
<evidence type="ECO:0000313" key="15">
    <source>
        <dbReference type="Proteomes" id="UP000335636"/>
    </source>
</evidence>
<accession>A0A5E4BYH2</accession>
<feature type="transmembrane region" description="Helical" evidence="12">
    <location>
        <begin position="312"/>
        <end position="331"/>
    </location>
</feature>
<evidence type="ECO:0000256" key="8">
    <source>
        <dbReference type="ARBA" id="ARBA00023034"/>
    </source>
</evidence>
<keyword evidence="5" id="KW-0762">Sugar transport</keyword>
<evidence type="ECO:0008006" key="16">
    <source>
        <dbReference type="Google" id="ProtNLM"/>
    </source>
</evidence>
<comment type="catalytic activity">
    <reaction evidence="10">
        <text>UMP(out) + UDP-N-acetyl-alpha-D-glucosamine(in) = UMP(in) + UDP-N-acetyl-alpha-D-glucosamine(out)</text>
        <dbReference type="Rhea" id="RHEA:72695"/>
        <dbReference type="ChEBI" id="CHEBI:57705"/>
        <dbReference type="ChEBI" id="CHEBI:57865"/>
    </reaction>
</comment>
<dbReference type="GO" id="GO:0000139">
    <property type="term" value="C:Golgi membrane"/>
    <property type="evidence" value="ECO:0007669"/>
    <property type="project" value="UniProtKB-SubCell"/>
</dbReference>
<keyword evidence="7 12" id="KW-1133">Transmembrane helix</keyword>
<feature type="transmembrane region" description="Helical" evidence="12">
    <location>
        <begin position="364"/>
        <end position="383"/>
    </location>
</feature>
<keyword evidence="9 12" id="KW-0472">Membrane</keyword>
<evidence type="ECO:0000256" key="10">
    <source>
        <dbReference type="ARBA" id="ARBA00051999"/>
    </source>
</evidence>
<dbReference type="NCBIfam" id="TIGR00803">
    <property type="entry name" value="nst"/>
    <property type="match status" value="2"/>
</dbReference>
<gene>
    <name evidence="13" type="ORF">GHT09_018120</name>
    <name evidence="14" type="ORF">MONAX_5E039780</name>
</gene>
<feature type="transmembrane region" description="Helical" evidence="12">
    <location>
        <begin position="288"/>
        <end position="306"/>
    </location>
</feature>
<feature type="transmembrane region" description="Helical" evidence="12">
    <location>
        <begin position="338"/>
        <end position="358"/>
    </location>
</feature>
<evidence type="ECO:0000256" key="6">
    <source>
        <dbReference type="ARBA" id="ARBA00022692"/>
    </source>
</evidence>
<evidence type="ECO:0000313" key="14">
    <source>
        <dbReference type="EMBL" id="VTJ74030.1"/>
    </source>
</evidence>
<dbReference type="AlphaFoldDB" id="A0A5E4BYH2"/>
<dbReference type="GO" id="GO:0005459">
    <property type="term" value="F:UDP-galactose transmembrane transporter activity"/>
    <property type="evidence" value="ECO:0007669"/>
    <property type="project" value="UniProtKB-ARBA"/>
</dbReference>
<dbReference type="EMBL" id="WJEC01007157">
    <property type="protein sequence ID" value="KAF7470524.1"/>
    <property type="molecule type" value="Genomic_DNA"/>
</dbReference>
<evidence type="ECO:0000256" key="1">
    <source>
        <dbReference type="ARBA" id="ARBA00004653"/>
    </source>
</evidence>
<protein>
    <recommendedName>
        <fullName evidence="16">UDP-N-acetylglucosamine transporter</fullName>
    </recommendedName>
</protein>
<evidence type="ECO:0000256" key="2">
    <source>
        <dbReference type="ARBA" id="ARBA00009976"/>
    </source>
</evidence>
<evidence type="ECO:0000256" key="9">
    <source>
        <dbReference type="ARBA" id="ARBA00023136"/>
    </source>
</evidence>
<evidence type="ECO:0000256" key="11">
    <source>
        <dbReference type="SAM" id="MobiDB-lite"/>
    </source>
</evidence>
<evidence type="ECO:0000256" key="4">
    <source>
        <dbReference type="ARBA" id="ARBA00022449"/>
    </source>
</evidence>
<dbReference type="SUPFAM" id="SSF103481">
    <property type="entry name" value="Multidrug resistance efflux transporter EmrE"/>
    <property type="match status" value="1"/>
</dbReference>
<evidence type="ECO:0000313" key="13">
    <source>
        <dbReference type="EMBL" id="KAF7470524.1"/>
    </source>
</evidence>
<dbReference type="InterPro" id="IPR007271">
    <property type="entry name" value="Nuc_sug_transpt"/>
</dbReference>
<feature type="region of interest" description="Disordered" evidence="11">
    <location>
        <begin position="1"/>
        <end position="25"/>
    </location>
</feature>